<dbReference type="Proteomes" id="UP001472866">
    <property type="component" value="Chromosome 15"/>
</dbReference>
<gene>
    <name evidence="3" type="ORF">HKI87_15g79870</name>
</gene>
<proteinExistence type="predicted"/>
<keyword evidence="4" id="KW-1185">Reference proteome</keyword>
<accession>A0AAX4PK65</accession>
<dbReference type="EMBL" id="CP151515">
    <property type="protein sequence ID" value="WZN66420.1"/>
    <property type="molecule type" value="Genomic_DNA"/>
</dbReference>
<organism evidence="3 4">
    <name type="scientific">Chloropicon roscoffensis</name>
    <dbReference type="NCBI Taxonomy" id="1461544"/>
    <lineage>
        <taxon>Eukaryota</taxon>
        <taxon>Viridiplantae</taxon>
        <taxon>Chlorophyta</taxon>
        <taxon>Chloropicophyceae</taxon>
        <taxon>Chloropicales</taxon>
        <taxon>Chloropicaceae</taxon>
        <taxon>Chloropicon</taxon>
    </lineage>
</organism>
<reference evidence="3 4" key="1">
    <citation type="submission" date="2024-03" db="EMBL/GenBank/DDBJ databases">
        <title>Complete genome sequence of the green alga Chloropicon roscoffensis RCC1871.</title>
        <authorList>
            <person name="Lemieux C."/>
            <person name="Pombert J.-F."/>
            <person name="Otis C."/>
            <person name="Turmel M."/>
        </authorList>
    </citation>
    <scope>NUCLEOTIDE SEQUENCE [LARGE SCALE GENOMIC DNA]</scope>
    <source>
        <strain evidence="3 4">RCC1871</strain>
    </source>
</reference>
<evidence type="ECO:0000313" key="3">
    <source>
        <dbReference type="EMBL" id="WZN66420.1"/>
    </source>
</evidence>
<keyword evidence="2" id="KW-0472">Membrane</keyword>
<protein>
    <recommendedName>
        <fullName evidence="5">Cation-transporting P-type ATPase N-terminal domain-containing protein</fullName>
    </recommendedName>
</protein>
<keyword evidence="2" id="KW-1133">Transmembrane helix</keyword>
<name>A0AAX4PK65_9CHLO</name>
<keyword evidence="2" id="KW-0812">Transmembrane</keyword>
<evidence type="ECO:0000313" key="4">
    <source>
        <dbReference type="Proteomes" id="UP001472866"/>
    </source>
</evidence>
<evidence type="ECO:0000256" key="2">
    <source>
        <dbReference type="SAM" id="Phobius"/>
    </source>
</evidence>
<evidence type="ECO:0000256" key="1">
    <source>
        <dbReference type="SAM" id="MobiDB-lite"/>
    </source>
</evidence>
<feature type="region of interest" description="Disordered" evidence="1">
    <location>
        <begin position="1"/>
        <end position="63"/>
    </location>
</feature>
<feature type="compositionally biased region" description="Basic and acidic residues" evidence="1">
    <location>
        <begin position="44"/>
        <end position="63"/>
    </location>
</feature>
<feature type="transmembrane region" description="Helical" evidence="2">
    <location>
        <begin position="70"/>
        <end position="94"/>
    </location>
</feature>
<dbReference type="AlphaFoldDB" id="A0AAX4PK65"/>
<sequence length="139" mass="15224">MAGVVPGVTRSEGGLRRRENRGSSASGAPRRPGAQRNLRVRRHGREDDVDRSDFPPEFRNDPWSDEKFNVVGAVFQNFIWVAVLLTCLAGGLAAKSYNDGATFFLQKATSDLDSAKVISLEEVQRARNLPPAAQAPETE</sequence>
<evidence type="ECO:0008006" key="5">
    <source>
        <dbReference type="Google" id="ProtNLM"/>
    </source>
</evidence>